<dbReference type="InterPro" id="IPR036291">
    <property type="entry name" value="NAD(P)-bd_dom_sf"/>
</dbReference>
<dbReference type="Proteomes" id="UP000838763">
    <property type="component" value="Unassembled WGS sequence"/>
</dbReference>
<name>A0A9P1GTK2_9PEZI</name>
<dbReference type="InterPro" id="IPR050700">
    <property type="entry name" value="YIM1/Zinc_Alcohol_DH_Fams"/>
</dbReference>
<dbReference type="Gene3D" id="3.40.50.720">
    <property type="entry name" value="NAD(P)-binding Rossmann-like Domain"/>
    <property type="match status" value="1"/>
</dbReference>
<dbReference type="SUPFAM" id="SSF50129">
    <property type="entry name" value="GroES-like"/>
    <property type="match status" value="1"/>
</dbReference>
<dbReference type="GO" id="GO:0005739">
    <property type="term" value="C:mitochondrion"/>
    <property type="evidence" value="ECO:0007669"/>
    <property type="project" value="TreeGrafter"/>
</dbReference>
<dbReference type="EMBL" id="CALLCH030000001">
    <property type="protein sequence ID" value="CAI4210316.1"/>
    <property type="molecule type" value="Genomic_DNA"/>
</dbReference>
<dbReference type="SMART" id="SM00829">
    <property type="entry name" value="PKS_ER"/>
    <property type="match status" value="1"/>
</dbReference>
<dbReference type="InterPro" id="IPR013154">
    <property type="entry name" value="ADH-like_N"/>
</dbReference>
<dbReference type="Pfam" id="PF08240">
    <property type="entry name" value="ADH_N"/>
    <property type="match status" value="1"/>
</dbReference>
<dbReference type="CDD" id="cd08267">
    <property type="entry name" value="MDR1"/>
    <property type="match status" value="1"/>
</dbReference>
<gene>
    <name evidence="2" type="ORF">PPNO1_LOCUS120</name>
</gene>
<dbReference type="PANTHER" id="PTHR11695:SF294">
    <property type="entry name" value="RETICULON-4-INTERACTING PROTEIN 1, MITOCHONDRIAL"/>
    <property type="match status" value="1"/>
</dbReference>
<feature type="domain" description="Enoyl reductase (ER)" evidence="1">
    <location>
        <begin position="24"/>
        <end position="355"/>
    </location>
</feature>
<evidence type="ECO:0000313" key="3">
    <source>
        <dbReference type="Proteomes" id="UP000838763"/>
    </source>
</evidence>
<comment type="caution">
    <text evidence="2">The sequence shown here is derived from an EMBL/GenBank/DDBJ whole genome shotgun (WGS) entry which is preliminary data.</text>
</comment>
<dbReference type="Pfam" id="PF13602">
    <property type="entry name" value="ADH_zinc_N_2"/>
    <property type="match status" value="1"/>
</dbReference>
<sequence>MATNQSLGTLPEKMRVYAHTTTGKPSDVLTLTELPLPPLPQPGSSDVLVRITHTTALFGDAFMMTITPSFLRDKPCIPAIEFAGTVVAVDPQGVATPPSPALTVGAEVYGAVPMGRVFKKMPGAAAPSGALAEYVLVPASRVVRRPENVSREHAAGLGGASSCTALALVQKAKLERGQKALVYGSNGSVGTLALQIAREAVGPTGKVVAVCGPAGIEVAKTLGADEVINRQEHGAIWELLADRFKEDPFDAILDAYGLAEIFTWCAPYLKQDGTYVTVGTAFTSWTLWGAITHPRNFVSVMNDDGPEAMEEIRRLAEEGKLRLHVDSVVDLQDVPKGGVPDLLRDKAARAFFGSA</sequence>
<accession>A0A9P1GTK2</accession>
<dbReference type="Gene3D" id="3.90.180.10">
    <property type="entry name" value="Medium-chain alcohol dehydrogenases, catalytic domain"/>
    <property type="match status" value="1"/>
</dbReference>
<keyword evidence="3" id="KW-1185">Reference proteome</keyword>
<dbReference type="PANTHER" id="PTHR11695">
    <property type="entry name" value="ALCOHOL DEHYDROGENASE RELATED"/>
    <property type="match status" value="1"/>
</dbReference>
<organism evidence="2 3">
    <name type="scientific">Parascedosporium putredinis</name>
    <dbReference type="NCBI Taxonomy" id="1442378"/>
    <lineage>
        <taxon>Eukaryota</taxon>
        <taxon>Fungi</taxon>
        <taxon>Dikarya</taxon>
        <taxon>Ascomycota</taxon>
        <taxon>Pezizomycotina</taxon>
        <taxon>Sordariomycetes</taxon>
        <taxon>Hypocreomycetidae</taxon>
        <taxon>Microascales</taxon>
        <taxon>Microascaceae</taxon>
        <taxon>Parascedosporium</taxon>
    </lineage>
</organism>
<dbReference type="InterPro" id="IPR020843">
    <property type="entry name" value="ER"/>
</dbReference>
<dbReference type="GO" id="GO:0016491">
    <property type="term" value="F:oxidoreductase activity"/>
    <property type="evidence" value="ECO:0007669"/>
    <property type="project" value="InterPro"/>
</dbReference>
<protein>
    <recommendedName>
        <fullName evidence="1">Enoyl reductase (ER) domain-containing protein</fullName>
    </recommendedName>
</protein>
<dbReference type="InterPro" id="IPR011032">
    <property type="entry name" value="GroES-like_sf"/>
</dbReference>
<dbReference type="OrthoDB" id="3509362at2759"/>
<dbReference type="SUPFAM" id="SSF51735">
    <property type="entry name" value="NAD(P)-binding Rossmann-fold domains"/>
    <property type="match status" value="1"/>
</dbReference>
<dbReference type="AlphaFoldDB" id="A0A9P1GTK2"/>
<evidence type="ECO:0000259" key="1">
    <source>
        <dbReference type="SMART" id="SM00829"/>
    </source>
</evidence>
<reference evidence="2" key="1">
    <citation type="submission" date="2022-11" db="EMBL/GenBank/DDBJ databases">
        <authorList>
            <person name="Scott C."/>
            <person name="Bruce N."/>
        </authorList>
    </citation>
    <scope>NUCLEOTIDE SEQUENCE</scope>
</reference>
<proteinExistence type="predicted"/>
<evidence type="ECO:0000313" key="2">
    <source>
        <dbReference type="EMBL" id="CAI4210316.1"/>
    </source>
</evidence>